<dbReference type="AlphaFoldDB" id="A0A4V3C372"/>
<protein>
    <submittedName>
        <fullName evidence="1">Uncharacterized protein</fullName>
    </submittedName>
</protein>
<name>A0A4V3C372_9SPHI</name>
<organism evidence="1 2">
    <name type="scientific">Pedobacter duraquae</name>
    <dbReference type="NCBI Taxonomy" id="425511"/>
    <lineage>
        <taxon>Bacteria</taxon>
        <taxon>Pseudomonadati</taxon>
        <taxon>Bacteroidota</taxon>
        <taxon>Sphingobacteriia</taxon>
        <taxon>Sphingobacteriales</taxon>
        <taxon>Sphingobacteriaceae</taxon>
        <taxon>Pedobacter</taxon>
    </lineage>
</organism>
<reference evidence="1 2" key="1">
    <citation type="submission" date="2019-03" db="EMBL/GenBank/DDBJ databases">
        <title>Genomic Encyclopedia of Archaeal and Bacterial Type Strains, Phase II (KMG-II): from individual species to whole genera.</title>
        <authorList>
            <person name="Goeker M."/>
        </authorList>
    </citation>
    <scope>NUCLEOTIDE SEQUENCE [LARGE SCALE GENOMIC DNA]</scope>
    <source>
        <strain evidence="1 2">DSM 19034</strain>
    </source>
</reference>
<keyword evidence="2" id="KW-1185">Reference proteome</keyword>
<evidence type="ECO:0000313" key="1">
    <source>
        <dbReference type="EMBL" id="TDO20949.1"/>
    </source>
</evidence>
<proteinExistence type="predicted"/>
<sequence length="125" mass="14735">MFRNFYRITNFCGFLILICSGCFNDYDNRKFINIYKYHDTVINFVVINKIKTGKTVTLIGSYSNQNLLVKYTDTGAYLYKYYDLYQPGDTVLKDYGLLYLTVRQHHRILLISIGDGDAQLQRITW</sequence>
<dbReference type="Proteomes" id="UP000295499">
    <property type="component" value="Unassembled WGS sequence"/>
</dbReference>
<gene>
    <name evidence="1" type="ORF">CLV32_3586</name>
</gene>
<evidence type="ECO:0000313" key="2">
    <source>
        <dbReference type="Proteomes" id="UP000295499"/>
    </source>
</evidence>
<accession>A0A4V3C372</accession>
<dbReference type="EMBL" id="SNWM01000004">
    <property type="protein sequence ID" value="TDO20949.1"/>
    <property type="molecule type" value="Genomic_DNA"/>
</dbReference>
<comment type="caution">
    <text evidence="1">The sequence shown here is derived from an EMBL/GenBank/DDBJ whole genome shotgun (WGS) entry which is preliminary data.</text>
</comment>